<dbReference type="Proteomes" id="UP001172083">
    <property type="component" value="Unassembled WGS sequence"/>
</dbReference>
<name>A0ABT8L2D8_9BACT</name>
<organism evidence="1 2">
    <name type="scientific">Agaribacillus aureus</name>
    <dbReference type="NCBI Taxonomy" id="3051825"/>
    <lineage>
        <taxon>Bacteria</taxon>
        <taxon>Pseudomonadati</taxon>
        <taxon>Bacteroidota</taxon>
        <taxon>Cytophagia</taxon>
        <taxon>Cytophagales</taxon>
        <taxon>Splendidivirgaceae</taxon>
        <taxon>Agaribacillus</taxon>
    </lineage>
</organism>
<dbReference type="EMBL" id="JAUJEB010000001">
    <property type="protein sequence ID" value="MDN5211914.1"/>
    <property type="molecule type" value="Genomic_DNA"/>
</dbReference>
<evidence type="ECO:0000313" key="1">
    <source>
        <dbReference type="EMBL" id="MDN5211914.1"/>
    </source>
</evidence>
<gene>
    <name evidence="1" type="ORF">QQ020_07620</name>
</gene>
<evidence type="ECO:0000313" key="2">
    <source>
        <dbReference type="Proteomes" id="UP001172083"/>
    </source>
</evidence>
<dbReference type="InterPro" id="IPR009836">
    <property type="entry name" value="GRDP-like"/>
</dbReference>
<protein>
    <submittedName>
        <fullName evidence="1">Uncharacterized protein</fullName>
    </submittedName>
</protein>
<comment type="caution">
    <text evidence="1">The sequence shown here is derived from an EMBL/GenBank/DDBJ whole genome shotgun (WGS) entry which is preliminary data.</text>
</comment>
<dbReference type="PANTHER" id="PTHR34365">
    <property type="entry name" value="ENOLASE (DUF1399)"/>
    <property type="match status" value="1"/>
</dbReference>
<proteinExistence type="predicted"/>
<sequence>MNAEQQALWGKIKGFVIDDPEADFSFTDRLARENAWSLEYAARVVLEYKKFIFLVCLSKHPLTPSDQVDQVWHLHLIYTTSYWEDFCKNTLGKYIQHGPTRGGEGEKQKFDRWYEATKKLYRDTFGQAPPPDIWPSSDVRFGEINFSRINLDRNWVIPKIRLLKIWRSYIN</sequence>
<keyword evidence="2" id="KW-1185">Reference proteome</keyword>
<dbReference type="RefSeq" id="WP_346757241.1">
    <property type="nucleotide sequence ID" value="NZ_JAUJEB010000001.1"/>
</dbReference>
<reference evidence="1" key="1">
    <citation type="submission" date="2023-06" db="EMBL/GenBank/DDBJ databases">
        <title>Genomic of Agaribacillus aureum.</title>
        <authorList>
            <person name="Wang G."/>
        </authorList>
    </citation>
    <scope>NUCLEOTIDE SEQUENCE</scope>
    <source>
        <strain evidence="1">BMA12</strain>
    </source>
</reference>
<dbReference type="PANTHER" id="PTHR34365:SF7">
    <property type="entry name" value="GLYCINE-RICH DOMAIN-CONTAINING PROTEIN 1"/>
    <property type="match status" value="1"/>
</dbReference>
<accession>A0ABT8L2D8</accession>